<dbReference type="GO" id="GO:0050346">
    <property type="term" value="F:trans-L-3-hydroxyproline dehydratase activity"/>
    <property type="evidence" value="ECO:0007669"/>
    <property type="project" value="UniProtKB-EC"/>
</dbReference>
<dbReference type="RefSeq" id="WP_209491118.1">
    <property type="nucleotide sequence ID" value="NZ_JAGGLC010000002.1"/>
</dbReference>
<proteinExistence type="inferred from homology"/>
<dbReference type="Proteomes" id="UP000823736">
    <property type="component" value="Unassembled WGS sequence"/>
</dbReference>
<dbReference type="FunFam" id="3.10.310.10:FF:000003">
    <property type="entry name" value="Proline racemase"/>
    <property type="match status" value="1"/>
</dbReference>
<organism evidence="2 3">
    <name type="scientific">Halolamina salifodinae</name>
    <dbReference type="NCBI Taxonomy" id="1202767"/>
    <lineage>
        <taxon>Archaea</taxon>
        <taxon>Methanobacteriati</taxon>
        <taxon>Methanobacteriota</taxon>
        <taxon>Stenosarchaea group</taxon>
        <taxon>Halobacteria</taxon>
        <taxon>Halobacteriales</taxon>
        <taxon>Haloferacaceae</taxon>
    </lineage>
</organism>
<comment type="caution">
    <text evidence="2">The sequence shown here is derived from an EMBL/GenBank/DDBJ whole genome shotgun (WGS) entry which is preliminary data.</text>
</comment>
<evidence type="ECO:0000313" key="2">
    <source>
        <dbReference type="EMBL" id="MBP1986841.1"/>
    </source>
</evidence>
<dbReference type="PANTHER" id="PTHR33442:SF1">
    <property type="entry name" value="TRANS-3-HYDROXY-L-PROLINE DEHYDRATASE"/>
    <property type="match status" value="1"/>
</dbReference>
<name>A0A8T4GUP8_9EURY</name>
<dbReference type="OrthoDB" id="166758at2157"/>
<protein>
    <submittedName>
        <fullName evidence="2">Trans-L-3-hydroxyproline dehydratase</fullName>
        <ecNumber evidence="2">4.2.1.77</ecNumber>
    </submittedName>
</protein>
<dbReference type="PANTHER" id="PTHR33442">
    <property type="entry name" value="TRANS-3-HYDROXY-L-PROLINE DEHYDRATASE"/>
    <property type="match status" value="1"/>
</dbReference>
<dbReference type="InterPro" id="IPR008794">
    <property type="entry name" value="Pro_racemase_fam"/>
</dbReference>
<evidence type="ECO:0000313" key="3">
    <source>
        <dbReference type="Proteomes" id="UP000823736"/>
    </source>
</evidence>
<dbReference type="PIRSF" id="PIRSF029792">
    <property type="entry name" value="Pro_racemase"/>
    <property type="match status" value="1"/>
</dbReference>
<reference evidence="2" key="1">
    <citation type="submission" date="2021-03" db="EMBL/GenBank/DDBJ databases">
        <title>Genomic Encyclopedia of Type Strains, Phase IV (KMG-IV): sequencing the most valuable type-strain genomes for metagenomic binning, comparative biology and taxonomic classification.</title>
        <authorList>
            <person name="Goeker M."/>
        </authorList>
    </citation>
    <scope>NUCLEOTIDE SEQUENCE</scope>
    <source>
        <strain evidence="2">DSM 26232</strain>
    </source>
</reference>
<comment type="similarity">
    <text evidence="1">Belongs to the proline racemase family.</text>
</comment>
<accession>A0A8T4GUP8</accession>
<dbReference type="AlphaFoldDB" id="A0A8T4GUP8"/>
<evidence type="ECO:0000256" key="1">
    <source>
        <dbReference type="ARBA" id="ARBA00007529"/>
    </source>
</evidence>
<dbReference type="Pfam" id="PF05544">
    <property type="entry name" value="Pro_racemase"/>
    <property type="match status" value="1"/>
</dbReference>
<keyword evidence="3" id="KW-1185">Reference proteome</keyword>
<dbReference type="EMBL" id="JAGGLC010000002">
    <property type="protein sequence ID" value="MBP1986841.1"/>
    <property type="molecule type" value="Genomic_DNA"/>
</dbReference>
<dbReference type="EC" id="4.2.1.77" evidence="2"/>
<gene>
    <name evidence="2" type="ORF">J2753_001335</name>
</gene>
<dbReference type="Gene3D" id="3.10.310.10">
    <property type="entry name" value="Diaminopimelate Epimerase, Chain A, domain 1"/>
    <property type="match status" value="2"/>
</dbReference>
<sequence>MGWEPPPNWPRITTVESHTGGEPLRVVIDGFPEIPGDTILEKRRYVRDNHDQLRSALMLEPRGHANMYGALLTEPVTPDGDIGVLFTHNEGYSTMCGHGVIALGVVLPEIDAVDVRAATPTIEMDTPAGRVTAHPQRSEGEIERVAFENVPSYVERLDEETVIPEYGPVTYDVAFGGAYYAYCDASEFDIELGDTTEREFVDIGRTVKAAIAEDISLTHPADDDLGFLYGVILTEEPKNEANIRNVCIFADGEIDRSPTGTGVSGHLAIQHAKGALEPGEEFVVESLINSTFIGRIAERTTFHGYDAVVPVIEGKAYITGTSEFTIDPADPFKEGFVLR</sequence>
<keyword evidence="2" id="KW-0456">Lyase</keyword>
<dbReference type="SFLD" id="SFLDS00028">
    <property type="entry name" value="Proline_Racemase"/>
    <property type="match status" value="1"/>
</dbReference>
<dbReference type="SUPFAM" id="SSF54506">
    <property type="entry name" value="Diaminopimelate epimerase-like"/>
    <property type="match status" value="1"/>
</dbReference>